<keyword evidence="1" id="KW-0472">Membrane</keyword>
<feature type="transmembrane region" description="Helical" evidence="1">
    <location>
        <begin position="130"/>
        <end position="147"/>
    </location>
</feature>
<evidence type="ECO:0000313" key="3">
    <source>
        <dbReference type="Proteomes" id="UP000718451"/>
    </source>
</evidence>
<protein>
    <recommendedName>
        <fullName evidence="4">Transmembrane protein</fullName>
    </recommendedName>
</protein>
<keyword evidence="1" id="KW-0812">Transmembrane</keyword>
<feature type="transmembrane region" description="Helical" evidence="1">
    <location>
        <begin position="153"/>
        <end position="173"/>
    </location>
</feature>
<dbReference type="Proteomes" id="UP000718451">
    <property type="component" value="Unassembled WGS sequence"/>
</dbReference>
<feature type="transmembrane region" description="Helical" evidence="1">
    <location>
        <begin position="81"/>
        <end position="99"/>
    </location>
</feature>
<keyword evidence="1" id="KW-1133">Transmembrane helix</keyword>
<accession>A0ABX1GLA0</accession>
<feature type="transmembrane region" description="Helical" evidence="1">
    <location>
        <begin position="105"/>
        <end position="123"/>
    </location>
</feature>
<reference evidence="2 3" key="1">
    <citation type="submission" date="2020-04" db="EMBL/GenBank/DDBJ databases">
        <authorList>
            <person name="Yoon J."/>
        </authorList>
    </citation>
    <scope>NUCLEOTIDE SEQUENCE [LARGE SCALE GENOMIC DNA]</scope>
    <source>
        <strain evidence="2 3">DJ-13</strain>
    </source>
</reference>
<sequence>MQHLIRLFSYIFHPLFIPFGGTLAYFLTAPRDFQEESELSYLLPIFILTVIVPILFYFILRNLKLISTIFAPTLQERKFPLLLSLILYFTVLFKIIPQYQAPELYFYFLGLILASLATLLLIYFKVKASIHLLGMGSLLFFLIALSINFEINITIALSLFTLATGLVTSSRLFMKAHTKGELLVGFLIGLFSQLLLVQFWL</sequence>
<feature type="transmembrane region" description="Helical" evidence="1">
    <location>
        <begin position="7"/>
        <end position="27"/>
    </location>
</feature>
<name>A0ABX1GLA0_9FLAO</name>
<dbReference type="EMBL" id="JAAWWL010000001">
    <property type="protein sequence ID" value="NKI30680.1"/>
    <property type="molecule type" value="Genomic_DNA"/>
</dbReference>
<evidence type="ECO:0008006" key="4">
    <source>
        <dbReference type="Google" id="ProtNLM"/>
    </source>
</evidence>
<evidence type="ECO:0000256" key="1">
    <source>
        <dbReference type="SAM" id="Phobius"/>
    </source>
</evidence>
<evidence type="ECO:0000313" key="2">
    <source>
        <dbReference type="EMBL" id="NKI30680.1"/>
    </source>
</evidence>
<feature type="transmembrane region" description="Helical" evidence="1">
    <location>
        <begin position="39"/>
        <end position="60"/>
    </location>
</feature>
<organism evidence="2 3">
    <name type="scientific">Croceivirga thetidis</name>
    <dbReference type="NCBI Taxonomy" id="2721623"/>
    <lineage>
        <taxon>Bacteria</taxon>
        <taxon>Pseudomonadati</taxon>
        <taxon>Bacteroidota</taxon>
        <taxon>Flavobacteriia</taxon>
        <taxon>Flavobacteriales</taxon>
        <taxon>Flavobacteriaceae</taxon>
        <taxon>Croceivirga</taxon>
    </lineage>
</organism>
<keyword evidence="3" id="KW-1185">Reference proteome</keyword>
<dbReference type="RefSeq" id="WP_168550918.1">
    <property type="nucleotide sequence ID" value="NZ_JAAWWL010000001.1"/>
</dbReference>
<proteinExistence type="predicted"/>
<comment type="caution">
    <text evidence="2">The sequence shown here is derived from an EMBL/GenBank/DDBJ whole genome shotgun (WGS) entry which is preliminary data.</text>
</comment>
<gene>
    <name evidence="2" type="ORF">HCU67_01895</name>
</gene>
<feature type="transmembrane region" description="Helical" evidence="1">
    <location>
        <begin position="182"/>
        <end position="200"/>
    </location>
</feature>